<dbReference type="InterPro" id="IPR008995">
    <property type="entry name" value="Mo/tungstate-bd_C_term_dom"/>
</dbReference>
<dbReference type="InterPro" id="IPR003593">
    <property type="entry name" value="AAA+_ATPase"/>
</dbReference>
<gene>
    <name evidence="5" type="primary">cysA_2</name>
    <name evidence="5" type="ORF">Mcate_02366</name>
</gene>
<dbReference type="PROSITE" id="PS50893">
    <property type="entry name" value="ABC_TRANSPORTER_2"/>
    <property type="match status" value="1"/>
</dbReference>
<dbReference type="Pfam" id="PF08402">
    <property type="entry name" value="TOBE_2"/>
    <property type="match status" value="1"/>
</dbReference>
<dbReference type="InterPro" id="IPR013611">
    <property type="entry name" value="Transp-assoc_OB_typ2"/>
</dbReference>
<evidence type="ECO:0000259" key="4">
    <source>
        <dbReference type="PROSITE" id="PS50893"/>
    </source>
</evidence>
<proteinExistence type="predicted"/>
<evidence type="ECO:0000313" key="6">
    <source>
        <dbReference type="Proteomes" id="UP000266089"/>
    </source>
</evidence>
<evidence type="ECO:0000313" key="5">
    <source>
        <dbReference type="EMBL" id="RIH75160.1"/>
    </source>
</evidence>
<dbReference type="OrthoDB" id="25822at2"/>
<dbReference type="Proteomes" id="UP000266089">
    <property type="component" value="Unassembled WGS sequence"/>
</dbReference>
<organism evidence="5 6">
    <name type="scientific">Meiothermus taiwanensis</name>
    <dbReference type="NCBI Taxonomy" id="172827"/>
    <lineage>
        <taxon>Bacteria</taxon>
        <taxon>Thermotogati</taxon>
        <taxon>Deinococcota</taxon>
        <taxon>Deinococci</taxon>
        <taxon>Thermales</taxon>
        <taxon>Thermaceae</taxon>
        <taxon>Meiothermus</taxon>
    </lineage>
</organism>
<dbReference type="InterPro" id="IPR003439">
    <property type="entry name" value="ABC_transporter-like_ATP-bd"/>
</dbReference>
<dbReference type="KEGG" id="mtai:Mtai_v1c28790"/>
<dbReference type="GO" id="GO:0022857">
    <property type="term" value="F:transmembrane transporter activity"/>
    <property type="evidence" value="ECO:0007669"/>
    <property type="project" value="InterPro"/>
</dbReference>
<dbReference type="Pfam" id="PF00005">
    <property type="entry name" value="ABC_tran"/>
    <property type="match status" value="1"/>
</dbReference>
<dbReference type="GO" id="GO:0015697">
    <property type="term" value="P:quaternary ammonium group transport"/>
    <property type="evidence" value="ECO:0007669"/>
    <property type="project" value="UniProtKB-ARBA"/>
</dbReference>
<dbReference type="GO" id="GO:0005524">
    <property type="term" value="F:ATP binding"/>
    <property type="evidence" value="ECO:0007669"/>
    <property type="project" value="UniProtKB-KW"/>
</dbReference>
<keyword evidence="5" id="KW-0378">Hydrolase</keyword>
<dbReference type="SUPFAM" id="SSF52540">
    <property type="entry name" value="P-loop containing nucleoside triphosphate hydrolases"/>
    <property type="match status" value="1"/>
</dbReference>
<feature type="domain" description="ABC transporter" evidence="4">
    <location>
        <begin position="6"/>
        <end position="236"/>
    </location>
</feature>
<dbReference type="InterPro" id="IPR017871">
    <property type="entry name" value="ABC_transporter-like_CS"/>
</dbReference>
<dbReference type="FunFam" id="3.40.50.300:FF:000425">
    <property type="entry name" value="Probable ABC transporter, ATP-binding subunit"/>
    <property type="match status" value="1"/>
</dbReference>
<evidence type="ECO:0000256" key="2">
    <source>
        <dbReference type="ARBA" id="ARBA00022741"/>
    </source>
</evidence>
<dbReference type="SUPFAM" id="SSF50331">
    <property type="entry name" value="MOP-like"/>
    <property type="match status" value="1"/>
</dbReference>
<dbReference type="SMART" id="SM00382">
    <property type="entry name" value="AAA"/>
    <property type="match status" value="1"/>
</dbReference>
<sequence>MQRVGIQLKALSKHFQGKTAVEGVSLQVAPGELVSLLGPSGCGKTTTLRMIAGFERPDQGRVFFGEQDVTDLPAEKRRVGMVFQNYALFPNLSVAGNIGFGLRVARWPAERLRKRVGEMLELVGLVGFENRPVQNLSGGQRQRVALARALAPEPRVLLLDEPLSALDAKIRAGLRTELRRLQLELGITTLLVTHDQEEAMSMSDRVVVMNQGRIEQIGSPRELYTRPQTPFVATFIGSMNLFTPEKIPGGFRISGHEVALPVTPNGQIGVRPERIELSPHGPFGGVVELVTYLGAEQQVLVRVGPDLWTVFVPNQVLLQRGDRVRLRVPDDAWILV</sequence>
<dbReference type="PROSITE" id="PS00211">
    <property type="entry name" value="ABC_TRANSPORTER_1"/>
    <property type="match status" value="1"/>
</dbReference>
<dbReference type="AlphaFoldDB" id="A0A399DYN7"/>
<dbReference type="InterPro" id="IPR050093">
    <property type="entry name" value="ABC_SmlMolc_Importer"/>
</dbReference>
<evidence type="ECO:0000256" key="1">
    <source>
        <dbReference type="ARBA" id="ARBA00022448"/>
    </source>
</evidence>
<dbReference type="GO" id="GO:0016887">
    <property type="term" value="F:ATP hydrolysis activity"/>
    <property type="evidence" value="ECO:0007669"/>
    <property type="project" value="InterPro"/>
</dbReference>
<reference evidence="5 6" key="1">
    <citation type="submission" date="2018-08" db="EMBL/GenBank/DDBJ databases">
        <title>Meiothermus cateniformans JCM 15151 genome sequencing project.</title>
        <authorList>
            <person name="Da Costa M.S."/>
            <person name="Albuquerque L."/>
            <person name="Raposo P."/>
            <person name="Froufe H.J.C."/>
            <person name="Barroso C.S."/>
            <person name="Egas C."/>
        </authorList>
    </citation>
    <scope>NUCLEOTIDE SEQUENCE [LARGE SCALE GENOMIC DNA]</scope>
    <source>
        <strain evidence="5 6">JCM 15151</strain>
    </source>
</reference>
<keyword evidence="1" id="KW-0813">Transport</keyword>
<protein>
    <submittedName>
        <fullName evidence="5">Sulfate/thiosulfate import ATP-binding protein CysA</fullName>
        <ecNumber evidence="5">3.6.3.25</ecNumber>
    </submittedName>
</protein>
<dbReference type="EC" id="3.6.3.25" evidence="5"/>
<name>A0A399DYN7_9DEIN</name>
<dbReference type="PANTHER" id="PTHR42781:SF4">
    <property type="entry name" value="SPERMIDINE_PUTRESCINE IMPORT ATP-BINDING PROTEIN POTA"/>
    <property type="match status" value="1"/>
</dbReference>
<comment type="caution">
    <text evidence="5">The sequence shown here is derived from an EMBL/GenBank/DDBJ whole genome shotgun (WGS) entry which is preliminary data.</text>
</comment>
<dbReference type="RefSeq" id="WP_027888997.1">
    <property type="nucleotide sequence ID" value="NZ_JBHSXZ010000039.1"/>
</dbReference>
<keyword evidence="2" id="KW-0547">Nucleotide-binding</keyword>
<evidence type="ECO:0000256" key="3">
    <source>
        <dbReference type="ARBA" id="ARBA00022840"/>
    </source>
</evidence>
<keyword evidence="3 5" id="KW-0067">ATP-binding</keyword>
<dbReference type="GO" id="GO:0043190">
    <property type="term" value="C:ATP-binding cassette (ABC) transporter complex"/>
    <property type="evidence" value="ECO:0007669"/>
    <property type="project" value="InterPro"/>
</dbReference>
<accession>A0A399DYN7</accession>
<dbReference type="PANTHER" id="PTHR42781">
    <property type="entry name" value="SPERMIDINE/PUTRESCINE IMPORT ATP-BINDING PROTEIN POTA"/>
    <property type="match status" value="1"/>
</dbReference>
<dbReference type="InterPro" id="IPR027417">
    <property type="entry name" value="P-loop_NTPase"/>
</dbReference>
<dbReference type="EMBL" id="QWKX01000077">
    <property type="protein sequence ID" value="RIH75160.1"/>
    <property type="molecule type" value="Genomic_DNA"/>
</dbReference>
<dbReference type="Gene3D" id="3.40.50.300">
    <property type="entry name" value="P-loop containing nucleotide triphosphate hydrolases"/>
    <property type="match status" value="1"/>
</dbReference>